<protein>
    <submittedName>
        <fullName evidence="12">Uncharacterized protein</fullName>
    </submittedName>
</protein>
<dbReference type="PANTHER" id="PTHR47901">
    <property type="entry name" value="CASPASE RECRUITMENT DOMAIN-CONTAINING PROTEIN 18"/>
    <property type="match status" value="1"/>
</dbReference>
<feature type="compositionally biased region" description="Low complexity" evidence="8">
    <location>
        <begin position="126"/>
        <end position="138"/>
    </location>
</feature>
<dbReference type="InterPro" id="IPR029030">
    <property type="entry name" value="Caspase-like_dom_sf"/>
</dbReference>
<keyword evidence="6" id="KW-0865">Zymogen</keyword>
<dbReference type="Proteomes" id="UP000828390">
    <property type="component" value="Unassembled WGS sequence"/>
</dbReference>
<keyword evidence="4" id="KW-0378">Hydrolase</keyword>
<dbReference type="PROSITE" id="PS50209">
    <property type="entry name" value="CARD"/>
    <property type="match status" value="1"/>
</dbReference>
<comment type="caution">
    <text evidence="12">The sequence shown here is derived from an EMBL/GenBank/DDBJ whole genome shotgun (WGS) entry which is preliminary data.</text>
</comment>
<gene>
    <name evidence="12" type="ORF">DPMN_128971</name>
</gene>
<feature type="compositionally biased region" description="Basic and acidic residues" evidence="8">
    <location>
        <begin position="158"/>
        <end position="170"/>
    </location>
</feature>
<dbReference type="InterPro" id="IPR002138">
    <property type="entry name" value="Pept_C14_p10"/>
</dbReference>
<evidence type="ECO:0000256" key="2">
    <source>
        <dbReference type="ARBA" id="ARBA00022670"/>
    </source>
</evidence>
<evidence type="ECO:0000259" key="10">
    <source>
        <dbReference type="PROSITE" id="PS50208"/>
    </source>
</evidence>
<proteinExistence type="inferred from homology"/>
<evidence type="ECO:0000256" key="8">
    <source>
        <dbReference type="SAM" id="MobiDB-lite"/>
    </source>
</evidence>
<dbReference type="SUPFAM" id="SSF47986">
    <property type="entry name" value="DEATH domain"/>
    <property type="match status" value="1"/>
</dbReference>
<feature type="region of interest" description="Disordered" evidence="8">
    <location>
        <begin position="99"/>
        <end position="226"/>
    </location>
</feature>
<dbReference type="AlphaFoldDB" id="A0A9D4K0M9"/>
<dbReference type="Pfam" id="PF00619">
    <property type="entry name" value="CARD"/>
    <property type="match status" value="1"/>
</dbReference>
<accession>A0A9D4K0M9</accession>
<dbReference type="InterPro" id="IPR002398">
    <property type="entry name" value="Pept_C14"/>
</dbReference>
<evidence type="ECO:0000256" key="1">
    <source>
        <dbReference type="ARBA" id="ARBA00010134"/>
    </source>
</evidence>
<dbReference type="OrthoDB" id="6107069at2759"/>
<keyword evidence="2" id="KW-0645">Protease</keyword>
<evidence type="ECO:0000256" key="6">
    <source>
        <dbReference type="ARBA" id="ARBA00023145"/>
    </source>
</evidence>
<reference evidence="12" key="1">
    <citation type="journal article" date="2019" name="bioRxiv">
        <title>The Genome of the Zebra Mussel, Dreissena polymorpha: A Resource for Invasive Species Research.</title>
        <authorList>
            <person name="McCartney M.A."/>
            <person name="Auch B."/>
            <person name="Kono T."/>
            <person name="Mallez S."/>
            <person name="Zhang Y."/>
            <person name="Obille A."/>
            <person name="Becker A."/>
            <person name="Abrahante J.E."/>
            <person name="Garbe J."/>
            <person name="Badalamenti J.P."/>
            <person name="Herman A."/>
            <person name="Mangelson H."/>
            <person name="Liachko I."/>
            <person name="Sullivan S."/>
            <person name="Sone E.D."/>
            <person name="Koren S."/>
            <person name="Silverstein K.A.T."/>
            <person name="Beckman K.B."/>
            <person name="Gohl D.M."/>
        </authorList>
    </citation>
    <scope>NUCLEOTIDE SEQUENCE</scope>
    <source>
        <strain evidence="12">Duluth1</strain>
        <tissue evidence="12">Whole animal</tissue>
    </source>
</reference>
<evidence type="ECO:0000259" key="9">
    <source>
        <dbReference type="PROSITE" id="PS50207"/>
    </source>
</evidence>
<dbReference type="SUPFAM" id="SSF52129">
    <property type="entry name" value="Caspase-like"/>
    <property type="match status" value="1"/>
</dbReference>
<evidence type="ECO:0000313" key="13">
    <source>
        <dbReference type="Proteomes" id="UP000828390"/>
    </source>
</evidence>
<dbReference type="GO" id="GO:0042981">
    <property type="term" value="P:regulation of apoptotic process"/>
    <property type="evidence" value="ECO:0007669"/>
    <property type="project" value="InterPro"/>
</dbReference>
<dbReference type="GO" id="GO:0004197">
    <property type="term" value="F:cysteine-type endopeptidase activity"/>
    <property type="evidence" value="ECO:0007669"/>
    <property type="project" value="InterPro"/>
</dbReference>
<name>A0A9D4K0M9_DREPO</name>
<dbReference type="InterPro" id="IPR011029">
    <property type="entry name" value="DEATH-like_dom_sf"/>
</dbReference>
<dbReference type="InterPro" id="IPR001315">
    <property type="entry name" value="CARD"/>
</dbReference>
<keyword evidence="5" id="KW-0788">Thiol protease</keyword>
<dbReference type="Pfam" id="PF00656">
    <property type="entry name" value="Peptidase_C14"/>
    <property type="match status" value="1"/>
</dbReference>
<feature type="domain" description="CARD" evidence="11">
    <location>
        <begin position="1"/>
        <end position="91"/>
    </location>
</feature>
<feature type="compositionally biased region" description="Basic and acidic residues" evidence="8">
    <location>
        <begin position="140"/>
        <end position="150"/>
    </location>
</feature>
<evidence type="ECO:0000256" key="4">
    <source>
        <dbReference type="ARBA" id="ARBA00022801"/>
    </source>
</evidence>
<dbReference type="InterPro" id="IPR015917">
    <property type="entry name" value="Pept_C14A"/>
</dbReference>
<evidence type="ECO:0000256" key="7">
    <source>
        <dbReference type="RuleBase" id="RU003971"/>
    </source>
</evidence>
<comment type="similarity">
    <text evidence="1 7">Belongs to the peptidase C14A family.</text>
</comment>
<dbReference type="GO" id="GO:0006915">
    <property type="term" value="P:apoptotic process"/>
    <property type="evidence" value="ECO:0007669"/>
    <property type="project" value="UniProtKB-KW"/>
</dbReference>
<evidence type="ECO:0000259" key="11">
    <source>
        <dbReference type="PROSITE" id="PS50209"/>
    </source>
</evidence>
<dbReference type="PANTHER" id="PTHR47901:SF8">
    <property type="entry name" value="CASPASE-3"/>
    <property type="match status" value="1"/>
</dbReference>
<dbReference type="Gene3D" id="3.40.50.1460">
    <property type="match status" value="1"/>
</dbReference>
<feature type="domain" description="Caspase family p20" evidence="10">
    <location>
        <begin position="265"/>
        <end position="383"/>
    </location>
</feature>
<evidence type="ECO:0000256" key="5">
    <source>
        <dbReference type="ARBA" id="ARBA00022807"/>
    </source>
</evidence>
<sequence length="543" mass="60767">MEQKHRDIIRQNRTRLVNDITDLASILDDLMTDKIITDSMSQDILAKKTPNEKTRKLLDILAQRGPKAFRRFCEALMNTQQDHIVEILDPEFYRNSVRTAKPVSSDATSAGGDTSLARPKDEHPKSSIPQPVSVPIVPGKQKDERDKHIPNEFTSKGPDTKNEKPKKDDLPTASPSKTKPVQPIPSEVTSETVARKNKNSNRPMSSSSEPSSLPNPNIFPGQAEGELPETAKDWPKELNLRSNTEFKVKKLTGNIEDLDKYSLEGKRTCIVVANQHYTERYKTRLVDIDRLRIKNVLKELNFNDITIHTNKSSQQLLSCLEEERQKISKETSVLMLIVTSYGANGQIFCVDGDKVSLQQIVDIFSVENCPLLKGKPKVVLIHAGGFLLEDGSSPSDTHCNEIRRSLSHLSLGTPTSKSKGFFSETVSDCRPQTLLDDSQTVPTAPTPESKIVLSPSGILDETLNVYDNSDFLVAIATGPDEDHPHYCSLFLLATLYVLCRYSHQHHFLDMLNKVNRLKKDASGQLVEICKCKSSLTKNLYLQP</sequence>
<dbReference type="InterPro" id="IPR011600">
    <property type="entry name" value="Pept_C14_caspase"/>
</dbReference>
<dbReference type="EMBL" id="JAIWYP010000005">
    <property type="protein sequence ID" value="KAH3827043.1"/>
    <property type="molecule type" value="Genomic_DNA"/>
</dbReference>
<evidence type="ECO:0000313" key="12">
    <source>
        <dbReference type="EMBL" id="KAH3827043.1"/>
    </source>
</evidence>
<feature type="domain" description="Caspase family p10" evidence="9">
    <location>
        <begin position="488"/>
        <end position="543"/>
    </location>
</feature>
<dbReference type="SMART" id="SM00114">
    <property type="entry name" value="CARD"/>
    <property type="match status" value="1"/>
</dbReference>
<dbReference type="SMART" id="SM00115">
    <property type="entry name" value="CASc"/>
    <property type="match status" value="1"/>
</dbReference>
<feature type="compositionally biased region" description="Low complexity" evidence="8">
    <location>
        <begin position="200"/>
        <end position="216"/>
    </location>
</feature>
<dbReference type="PROSITE" id="PS50208">
    <property type="entry name" value="CASPASE_P20"/>
    <property type="match status" value="1"/>
</dbReference>
<organism evidence="12 13">
    <name type="scientific">Dreissena polymorpha</name>
    <name type="common">Zebra mussel</name>
    <name type="synonym">Mytilus polymorpha</name>
    <dbReference type="NCBI Taxonomy" id="45954"/>
    <lineage>
        <taxon>Eukaryota</taxon>
        <taxon>Metazoa</taxon>
        <taxon>Spiralia</taxon>
        <taxon>Lophotrochozoa</taxon>
        <taxon>Mollusca</taxon>
        <taxon>Bivalvia</taxon>
        <taxon>Autobranchia</taxon>
        <taxon>Heteroconchia</taxon>
        <taxon>Euheterodonta</taxon>
        <taxon>Imparidentia</taxon>
        <taxon>Neoheterodontei</taxon>
        <taxon>Myida</taxon>
        <taxon>Dreissenoidea</taxon>
        <taxon>Dreissenidae</taxon>
        <taxon>Dreissena</taxon>
    </lineage>
</organism>
<reference evidence="12" key="2">
    <citation type="submission" date="2020-11" db="EMBL/GenBank/DDBJ databases">
        <authorList>
            <person name="McCartney M.A."/>
            <person name="Auch B."/>
            <person name="Kono T."/>
            <person name="Mallez S."/>
            <person name="Becker A."/>
            <person name="Gohl D.M."/>
            <person name="Silverstein K.A.T."/>
            <person name="Koren S."/>
            <person name="Bechman K.B."/>
            <person name="Herman A."/>
            <person name="Abrahante J.E."/>
            <person name="Garbe J."/>
        </authorList>
    </citation>
    <scope>NUCLEOTIDE SEQUENCE</scope>
    <source>
        <strain evidence="12">Duluth1</strain>
        <tissue evidence="12">Whole animal</tissue>
    </source>
</reference>
<dbReference type="CDD" id="cd01671">
    <property type="entry name" value="CARD"/>
    <property type="match status" value="1"/>
</dbReference>
<dbReference type="GO" id="GO:0006508">
    <property type="term" value="P:proteolysis"/>
    <property type="evidence" value="ECO:0007669"/>
    <property type="project" value="UniProtKB-KW"/>
</dbReference>
<keyword evidence="3" id="KW-0053">Apoptosis</keyword>
<dbReference type="PROSITE" id="PS50207">
    <property type="entry name" value="CASPASE_P10"/>
    <property type="match status" value="1"/>
</dbReference>
<evidence type="ECO:0000256" key="3">
    <source>
        <dbReference type="ARBA" id="ARBA00022703"/>
    </source>
</evidence>
<keyword evidence="13" id="KW-1185">Reference proteome</keyword>
<dbReference type="InterPro" id="IPR001309">
    <property type="entry name" value="Pept_C14_p20"/>
</dbReference>
<dbReference type="Gene3D" id="1.10.533.10">
    <property type="entry name" value="Death Domain, Fas"/>
    <property type="match status" value="1"/>
</dbReference>